<evidence type="ECO:0000256" key="1">
    <source>
        <dbReference type="SAM" id="MobiDB-lite"/>
    </source>
</evidence>
<name>A0A6A6BEH5_9PEZI</name>
<evidence type="ECO:0000256" key="2">
    <source>
        <dbReference type="SAM" id="Phobius"/>
    </source>
</evidence>
<proteinExistence type="predicted"/>
<evidence type="ECO:0000313" key="3">
    <source>
        <dbReference type="EMBL" id="KAF2142466.1"/>
    </source>
</evidence>
<dbReference type="OrthoDB" id="5411678at2759"/>
<feature type="compositionally biased region" description="Polar residues" evidence="1">
    <location>
        <begin position="252"/>
        <end position="298"/>
    </location>
</feature>
<feature type="region of interest" description="Disordered" evidence="1">
    <location>
        <begin position="390"/>
        <end position="413"/>
    </location>
</feature>
<organism evidence="3 4">
    <name type="scientific">Aplosporella prunicola CBS 121167</name>
    <dbReference type="NCBI Taxonomy" id="1176127"/>
    <lineage>
        <taxon>Eukaryota</taxon>
        <taxon>Fungi</taxon>
        <taxon>Dikarya</taxon>
        <taxon>Ascomycota</taxon>
        <taxon>Pezizomycotina</taxon>
        <taxon>Dothideomycetes</taxon>
        <taxon>Dothideomycetes incertae sedis</taxon>
        <taxon>Botryosphaeriales</taxon>
        <taxon>Aplosporellaceae</taxon>
        <taxon>Aplosporella</taxon>
    </lineage>
</organism>
<feature type="transmembrane region" description="Helical" evidence="2">
    <location>
        <begin position="179"/>
        <end position="200"/>
    </location>
</feature>
<dbReference type="GeneID" id="54293372"/>
<feature type="region of interest" description="Disordered" evidence="1">
    <location>
        <begin position="130"/>
        <end position="175"/>
    </location>
</feature>
<feature type="compositionally biased region" description="Low complexity" evidence="1">
    <location>
        <begin position="335"/>
        <end position="352"/>
    </location>
</feature>
<dbReference type="EMBL" id="ML995484">
    <property type="protein sequence ID" value="KAF2142466.1"/>
    <property type="molecule type" value="Genomic_DNA"/>
</dbReference>
<feature type="compositionally biased region" description="Polar residues" evidence="1">
    <location>
        <begin position="152"/>
        <end position="175"/>
    </location>
</feature>
<keyword evidence="4" id="KW-1185">Reference proteome</keyword>
<dbReference type="AlphaFoldDB" id="A0A6A6BEH5"/>
<accession>A0A6A6BEH5</accession>
<dbReference type="Proteomes" id="UP000799438">
    <property type="component" value="Unassembled WGS sequence"/>
</dbReference>
<feature type="region of interest" description="Disordered" evidence="1">
    <location>
        <begin position="247"/>
        <end position="303"/>
    </location>
</feature>
<feature type="region of interest" description="Disordered" evidence="1">
    <location>
        <begin position="327"/>
        <end position="359"/>
    </location>
</feature>
<sequence>MATSSAAATEAASTSAAPAAPTSTSATEPSTSEQPTSTTAPSSTAPSSTAAAPTTEPTTTEAPPTSTTEPPSTTEAPATTSAPAPTTAISTKTASSGKPSTTQLYTSIVTESRTNEAGSATQVIVTVTATDSTNPTQSGGSGAGAAGKSSSTVAGLNASATGSSSSGDNKGLSTGGKTAVAVVVPVVVVAFLVAAGIFLWRKRKQKQLAAEDRRKEVEEYGFNPNNDPTLPAVGGFAASEMAEDHSGYRGWGNTTNPSNRKASTTISGGLTGFSDNGSNQGGYHSPGSPTHATGQSDSGDPLMMRRETMDSEGIGALGAAPVAVNRQSDIHRGPSNASSSYSAANRSDSSDNIPMQPDVQTQYYDSGYPYQAYNPNGYDGQPVVQNVGARRNTRIENPSQYPPAGNSGIAQNF</sequence>
<keyword evidence="2" id="KW-0812">Transmembrane</keyword>
<evidence type="ECO:0000313" key="4">
    <source>
        <dbReference type="Proteomes" id="UP000799438"/>
    </source>
</evidence>
<evidence type="ECO:0008006" key="5">
    <source>
        <dbReference type="Google" id="ProtNLM"/>
    </source>
</evidence>
<protein>
    <recommendedName>
        <fullName evidence="5">Mid2 domain-containing protein</fullName>
    </recommendedName>
</protein>
<feature type="region of interest" description="Disordered" evidence="1">
    <location>
        <begin position="1"/>
        <end position="101"/>
    </location>
</feature>
<keyword evidence="2" id="KW-1133">Transmembrane helix</keyword>
<dbReference type="RefSeq" id="XP_033398178.1">
    <property type="nucleotide sequence ID" value="XM_033535876.1"/>
</dbReference>
<feature type="compositionally biased region" description="Low complexity" evidence="1">
    <location>
        <begin position="1"/>
        <end position="96"/>
    </location>
</feature>
<reference evidence="3" key="1">
    <citation type="journal article" date="2020" name="Stud. Mycol.">
        <title>101 Dothideomycetes genomes: a test case for predicting lifestyles and emergence of pathogens.</title>
        <authorList>
            <person name="Haridas S."/>
            <person name="Albert R."/>
            <person name="Binder M."/>
            <person name="Bloem J."/>
            <person name="Labutti K."/>
            <person name="Salamov A."/>
            <person name="Andreopoulos B."/>
            <person name="Baker S."/>
            <person name="Barry K."/>
            <person name="Bills G."/>
            <person name="Bluhm B."/>
            <person name="Cannon C."/>
            <person name="Castanera R."/>
            <person name="Culley D."/>
            <person name="Daum C."/>
            <person name="Ezra D."/>
            <person name="Gonzalez J."/>
            <person name="Henrissat B."/>
            <person name="Kuo A."/>
            <person name="Liang C."/>
            <person name="Lipzen A."/>
            <person name="Lutzoni F."/>
            <person name="Magnuson J."/>
            <person name="Mondo S."/>
            <person name="Nolan M."/>
            <person name="Ohm R."/>
            <person name="Pangilinan J."/>
            <person name="Park H.-J."/>
            <person name="Ramirez L."/>
            <person name="Alfaro M."/>
            <person name="Sun H."/>
            <person name="Tritt A."/>
            <person name="Yoshinaga Y."/>
            <person name="Zwiers L.-H."/>
            <person name="Turgeon B."/>
            <person name="Goodwin S."/>
            <person name="Spatafora J."/>
            <person name="Crous P."/>
            <person name="Grigoriev I."/>
        </authorList>
    </citation>
    <scope>NUCLEOTIDE SEQUENCE</scope>
    <source>
        <strain evidence="3">CBS 121167</strain>
    </source>
</reference>
<gene>
    <name evidence="3" type="ORF">K452DRAFT_19310</name>
</gene>
<keyword evidence="2" id="KW-0472">Membrane</keyword>